<dbReference type="GO" id="GO:0003924">
    <property type="term" value="F:GTPase activity"/>
    <property type="evidence" value="ECO:0007669"/>
    <property type="project" value="InterPro"/>
</dbReference>
<dbReference type="PANTHER" id="PTHR47592">
    <property type="entry name" value="PBF68 PROTEIN"/>
    <property type="match status" value="1"/>
</dbReference>
<protein>
    <submittedName>
        <fullName evidence="4">Zinc finger, CCHC-type</fullName>
    </submittedName>
</protein>
<feature type="domain" description="GAG-pre-integrase" evidence="2">
    <location>
        <begin position="272"/>
        <end position="327"/>
    </location>
</feature>
<evidence type="ECO:0000313" key="4">
    <source>
        <dbReference type="EMBL" id="GEX32093.1"/>
    </source>
</evidence>
<feature type="domain" description="Retrovirus-related Pol polyprotein from transposon TNT 1-94-like beta-barrel" evidence="3">
    <location>
        <begin position="168"/>
        <end position="246"/>
    </location>
</feature>
<feature type="region of interest" description="Disordered" evidence="1">
    <location>
        <begin position="73"/>
        <end position="126"/>
    </location>
</feature>
<dbReference type="InterPro" id="IPR036875">
    <property type="entry name" value="Znf_CCHC_sf"/>
</dbReference>
<feature type="region of interest" description="Disordered" evidence="1">
    <location>
        <begin position="141"/>
        <end position="169"/>
    </location>
</feature>
<dbReference type="SUPFAM" id="SSF52540">
    <property type="entry name" value="P-loop containing nucleoside triphosphate hydrolases"/>
    <property type="match status" value="1"/>
</dbReference>
<dbReference type="GO" id="GO:0005525">
    <property type="term" value="F:GTP binding"/>
    <property type="evidence" value="ECO:0007669"/>
    <property type="project" value="InterPro"/>
</dbReference>
<dbReference type="Pfam" id="PF22936">
    <property type="entry name" value="Pol_BBD"/>
    <property type="match status" value="1"/>
</dbReference>
<dbReference type="InterPro" id="IPR054722">
    <property type="entry name" value="PolX-like_BBD"/>
</dbReference>
<dbReference type="GO" id="GO:0003676">
    <property type="term" value="F:nucleic acid binding"/>
    <property type="evidence" value="ECO:0007669"/>
    <property type="project" value="InterPro"/>
</dbReference>
<feature type="compositionally biased region" description="Basic and acidic residues" evidence="1">
    <location>
        <begin position="73"/>
        <end position="86"/>
    </location>
</feature>
<dbReference type="SUPFAM" id="SSF57756">
    <property type="entry name" value="Retrovirus zinc finger-like domains"/>
    <property type="match status" value="1"/>
</dbReference>
<dbReference type="SMART" id="SM00175">
    <property type="entry name" value="RAB"/>
    <property type="match status" value="1"/>
</dbReference>
<name>A0A699H3W9_TANCI</name>
<dbReference type="AlphaFoldDB" id="A0A699H3W9"/>
<dbReference type="GO" id="GO:0008270">
    <property type="term" value="F:zinc ion binding"/>
    <property type="evidence" value="ECO:0007669"/>
    <property type="project" value="InterPro"/>
</dbReference>
<dbReference type="InterPro" id="IPR001806">
    <property type="entry name" value="Small_GTPase"/>
</dbReference>
<dbReference type="EMBL" id="BKCJ010101511">
    <property type="protein sequence ID" value="GEX32093.1"/>
    <property type="molecule type" value="Genomic_DNA"/>
</dbReference>
<comment type="caution">
    <text evidence="4">The sequence shown here is derived from an EMBL/GenBank/DDBJ whole genome shotgun (WGS) entry which is preliminary data.</text>
</comment>
<dbReference type="PANTHER" id="PTHR47592:SF29">
    <property type="entry name" value="ZINC FINGER, CCHC-TYPE"/>
    <property type="match status" value="1"/>
</dbReference>
<reference evidence="4" key="1">
    <citation type="journal article" date="2019" name="Sci. Rep.">
        <title>Draft genome of Tanacetum cinerariifolium, the natural source of mosquito coil.</title>
        <authorList>
            <person name="Yamashiro T."/>
            <person name="Shiraishi A."/>
            <person name="Satake H."/>
            <person name="Nakayama K."/>
        </authorList>
    </citation>
    <scope>NUCLEOTIDE SEQUENCE</scope>
</reference>
<dbReference type="Pfam" id="PF00071">
    <property type="entry name" value="Ras"/>
    <property type="match status" value="1"/>
</dbReference>
<accession>A0A699H3W9</accession>
<dbReference type="InterPro" id="IPR025724">
    <property type="entry name" value="GAG-pre-integrase_dom"/>
</dbReference>
<sequence length="424" mass="47888">MVDPRPVMEQYNELLRIIGQYTQHVLKMGESIFVSSIIDKLPPSWKDFKHTLKHDKDDLSLVKLGSHLRIEESLRAQDSDNGKGKEVGGPSVNMTEEGGKNKHHKQNKGKKRSNENNSGSSSNKKPKLECWMCSKTGQFKRDCRSGKKKNANIGGSGKGSKDQSQDQDSGATTYVCKDRCWFKTYEPVKGGSVLYMGDDHFALVHGKGSVALEFSFVKTVTLFNVLYVPKLRKNLVSGPMLNKCGYKQVYDSDKYILSKSCVFVGFGYYNNGMFMLNLNKVPDDSDSVCMSSFTVVNSSLWHAHLGHMHYKRMLEMSKDDLIHAIDEKLKKMYYLTELFSNKGKGTTLPQSITRYRAITSTYYRGVVGALLVYDTSRNKADLRHLRAVPIEEANGYAKKENTYFMETSALEALNIKTDFTEVLT</sequence>
<gene>
    <name evidence="4" type="ORF">Tci_304068</name>
</gene>
<proteinExistence type="predicted"/>
<evidence type="ECO:0000259" key="3">
    <source>
        <dbReference type="Pfam" id="PF22936"/>
    </source>
</evidence>
<feature type="compositionally biased region" description="Basic residues" evidence="1">
    <location>
        <begin position="101"/>
        <end position="111"/>
    </location>
</feature>
<dbReference type="InterPro" id="IPR027417">
    <property type="entry name" value="P-loop_NTPase"/>
</dbReference>
<dbReference type="Pfam" id="PF13976">
    <property type="entry name" value="gag_pre-integrs"/>
    <property type="match status" value="1"/>
</dbReference>
<evidence type="ECO:0000256" key="1">
    <source>
        <dbReference type="SAM" id="MobiDB-lite"/>
    </source>
</evidence>
<evidence type="ECO:0000259" key="2">
    <source>
        <dbReference type="Pfam" id="PF13976"/>
    </source>
</evidence>
<dbReference type="Gene3D" id="3.40.50.300">
    <property type="entry name" value="P-loop containing nucleotide triphosphate hydrolases"/>
    <property type="match status" value="1"/>
</dbReference>
<organism evidence="4">
    <name type="scientific">Tanacetum cinerariifolium</name>
    <name type="common">Dalmatian daisy</name>
    <name type="synonym">Chrysanthemum cinerariifolium</name>
    <dbReference type="NCBI Taxonomy" id="118510"/>
    <lineage>
        <taxon>Eukaryota</taxon>
        <taxon>Viridiplantae</taxon>
        <taxon>Streptophyta</taxon>
        <taxon>Embryophyta</taxon>
        <taxon>Tracheophyta</taxon>
        <taxon>Spermatophyta</taxon>
        <taxon>Magnoliopsida</taxon>
        <taxon>eudicotyledons</taxon>
        <taxon>Gunneridae</taxon>
        <taxon>Pentapetalae</taxon>
        <taxon>asterids</taxon>
        <taxon>campanulids</taxon>
        <taxon>Asterales</taxon>
        <taxon>Asteraceae</taxon>
        <taxon>Asteroideae</taxon>
        <taxon>Anthemideae</taxon>
        <taxon>Anthemidinae</taxon>
        <taxon>Tanacetum</taxon>
    </lineage>
</organism>